<sequence>MMKFIIFFVYVTLVYSELHSLITTYTGIHGQTVAGIPEFSAVTTLDGRQIDYYDSEIKKLIPRQVWMKEFASGDTWKEDTKIRERVQQIYKNNIPRLMERFNQTHGVHVYQRMYGCDWDDETGESRGFDQHGYDGQDFIFLDMKEFRYITPVLQGIITVQKWNKDREQLELLKQYYEYECVEWLKYFLTLRKAGLERRAPVVSLLQRSSSSPVECHATGFYPSAVTITWLKNGEDHDEDVDLGELLPNEDGTFQKTSILNVPQDDWKKHQYVCVVEHETGTIRKILRENEIKSNDKRHIFPTLYTEINGQTAAGFPDISAVTTLDGQQIDYYDSEMKLIPKQDWMKEFASEDRFKEYTEFRERVQQTNKINITVLMEQFNQSHGELQYFIP</sequence>
<dbReference type="GO" id="GO:0009897">
    <property type="term" value="C:external side of plasma membrane"/>
    <property type="evidence" value="ECO:0007669"/>
    <property type="project" value="TreeGrafter"/>
</dbReference>
<dbReference type="PROSITE" id="PS50835">
    <property type="entry name" value="IG_LIKE"/>
    <property type="match status" value="1"/>
</dbReference>
<dbReference type="InterPro" id="IPR050208">
    <property type="entry name" value="MHC_class-I_related"/>
</dbReference>
<dbReference type="InterPro" id="IPR011162">
    <property type="entry name" value="MHC_I/II-like_Ag-recog"/>
</dbReference>
<dbReference type="CDD" id="cd07698">
    <property type="entry name" value="IgC1_MHC_I_alpha3"/>
    <property type="match status" value="1"/>
</dbReference>
<organism evidence="6 7">
    <name type="scientific">Sinocyclocheilus anshuiensis</name>
    <dbReference type="NCBI Taxonomy" id="1608454"/>
    <lineage>
        <taxon>Eukaryota</taxon>
        <taxon>Metazoa</taxon>
        <taxon>Chordata</taxon>
        <taxon>Craniata</taxon>
        <taxon>Vertebrata</taxon>
        <taxon>Euteleostomi</taxon>
        <taxon>Actinopterygii</taxon>
        <taxon>Neopterygii</taxon>
        <taxon>Teleostei</taxon>
        <taxon>Ostariophysi</taxon>
        <taxon>Cypriniformes</taxon>
        <taxon>Cyprinidae</taxon>
        <taxon>Cyprininae</taxon>
        <taxon>Sinocyclocheilus</taxon>
    </lineage>
</organism>
<keyword evidence="2" id="KW-0393">Immunoglobulin domain</keyword>
<dbReference type="FunFam" id="3.30.500.10:FF:000001">
    <property type="entry name" value="H-2 class I histocompatibility antigen, alpha chain"/>
    <property type="match status" value="1"/>
</dbReference>
<dbReference type="Pfam" id="PF07654">
    <property type="entry name" value="C1-set"/>
    <property type="match status" value="1"/>
</dbReference>
<dbReference type="Pfam" id="PF00129">
    <property type="entry name" value="MHC_I"/>
    <property type="match status" value="1"/>
</dbReference>
<keyword evidence="4" id="KW-0732">Signal</keyword>
<feature type="domain" description="Ig-like" evidence="5">
    <location>
        <begin position="200"/>
        <end position="292"/>
    </location>
</feature>
<keyword evidence="1" id="KW-0325">Glycoprotein</keyword>
<dbReference type="SUPFAM" id="SSF54452">
    <property type="entry name" value="MHC antigen-recognition domain"/>
    <property type="match status" value="2"/>
</dbReference>
<dbReference type="InterPro" id="IPR003597">
    <property type="entry name" value="Ig_C1-set"/>
</dbReference>
<dbReference type="PANTHER" id="PTHR16675">
    <property type="entry name" value="MHC CLASS I-RELATED"/>
    <property type="match status" value="1"/>
</dbReference>
<dbReference type="Ensembl" id="ENSSANT00000100408.1">
    <property type="protein sequence ID" value="ENSSANP00000094551.1"/>
    <property type="gene ID" value="ENSSANG00000046604.1"/>
</dbReference>
<evidence type="ECO:0000313" key="7">
    <source>
        <dbReference type="Proteomes" id="UP000472260"/>
    </source>
</evidence>
<dbReference type="InterPro" id="IPR013783">
    <property type="entry name" value="Ig-like_fold"/>
</dbReference>
<dbReference type="PANTHER" id="PTHR16675:SF237">
    <property type="entry name" value="MHC CLASS I ANTIGEN TRANSCRIPT VARIANT 1-RELATED"/>
    <property type="match status" value="1"/>
</dbReference>
<dbReference type="InterPro" id="IPR007110">
    <property type="entry name" value="Ig-like_dom"/>
</dbReference>
<evidence type="ECO:0000256" key="2">
    <source>
        <dbReference type="ARBA" id="ARBA00023319"/>
    </source>
</evidence>
<proteinExistence type="inferred from homology"/>
<dbReference type="InterPro" id="IPR001039">
    <property type="entry name" value="MHC_I_a_a1/a2"/>
</dbReference>
<evidence type="ECO:0000313" key="6">
    <source>
        <dbReference type="Ensembl" id="ENSSANP00000094551.1"/>
    </source>
</evidence>
<dbReference type="GO" id="GO:0005615">
    <property type="term" value="C:extracellular space"/>
    <property type="evidence" value="ECO:0007669"/>
    <property type="project" value="TreeGrafter"/>
</dbReference>
<evidence type="ECO:0000256" key="3">
    <source>
        <dbReference type="RuleBase" id="RU004439"/>
    </source>
</evidence>
<feature type="signal peptide" evidence="4">
    <location>
        <begin position="1"/>
        <end position="16"/>
    </location>
</feature>
<dbReference type="Gene3D" id="3.30.500.10">
    <property type="entry name" value="MHC class I-like antigen recognition-like"/>
    <property type="match status" value="2"/>
</dbReference>
<dbReference type="SMART" id="SM00407">
    <property type="entry name" value="IGc1"/>
    <property type="match status" value="1"/>
</dbReference>
<dbReference type="InterPro" id="IPR036179">
    <property type="entry name" value="Ig-like_dom_sf"/>
</dbReference>
<dbReference type="Gene3D" id="2.60.40.10">
    <property type="entry name" value="Immunoglobulins"/>
    <property type="match status" value="1"/>
</dbReference>
<accession>A0A671SFU8</accession>
<dbReference type="PROSITE" id="PS00290">
    <property type="entry name" value="IG_MHC"/>
    <property type="match status" value="1"/>
</dbReference>
<evidence type="ECO:0000259" key="5">
    <source>
        <dbReference type="PROSITE" id="PS50835"/>
    </source>
</evidence>
<dbReference type="PRINTS" id="PR01638">
    <property type="entry name" value="MHCCLASSI"/>
</dbReference>
<protein>
    <recommendedName>
        <fullName evidence="5">Ig-like domain-containing protein</fullName>
    </recommendedName>
</protein>
<reference evidence="6" key="2">
    <citation type="submission" date="2025-09" db="UniProtKB">
        <authorList>
            <consortium name="Ensembl"/>
        </authorList>
    </citation>
    <scope>IDENTIFICATION</scope>
</reference>
<dbReference type="AlphaFoldDB" id="A0A671SFU8"/>
<name>A0A671SFU8_9TELE</name>
<dbReference type="Proteomes" id="UP000472260">
    <property type="component" value="Unassembled WGS sequence"/>
</dbReference>
<dbReference type="InterPro" id="IPR037055">
    <property type="entry name" value="MHC_I-like_Ag-recog_sf"/>
</dbReference>
<dbReference type="SUPFAM" id="SSF48726">
    <property type="entry name" value="Immunoglobulin"/>
    <property type="match status" value="1"/>
</dbReference>
<dbReference type="InterPro" id="IPR011161">
    <property type="entry name" value="MHC_I-like_Ag-recog"/>
</dbReference>
<comment type="similarity">
    <text evidence="3">Belongs to the MHC class I family.</text>
</comment>
<evidence type="ECO:0000256" key="1">
    <source>
        <dbReference type="ARBA" id="ARBA00023180"/>
    </source>
</evidence>
<evidence type="ECO:0000256" key="4">
    <source>
        <dbReference type="SAM" id="SignalP"/>
    </source>
</evidence>
<dbReference type="GO" id="GO:0006955">
    <property type="term" value="P:immune response"/>
    <property type="evidence" value="ECO:0007669"/>
    <property type="project" value="TreeGrafter"/>
</dbReference>
<reference evidence="6" key="1">
    <citation type="submission" date="2025-08" db="UniProtKB">
        <authorList>
            <consortium name="Ensembl"/>
        </authorList>
    </citation>
    <scope>IDENTIFICATION</scope>
</reference>
<dbReference type="InterPro" id="IPR003006">
    <property type="entry name" value="Ig/MHC_CS"/>
</dbReference>
<keyword evidence="7" id="KW-1185">Reference proteome</keyword>
<feature type="chain" id="PRO_5025552481" description="Ig-like domain-containing protein" evidence="4">
    <location>
        <begin position="17"/>
        <end position="391"/>
    </location>
</feature>